<evidence type="ECO:0000256" key="2">
    <source>
        <dbReference type="ARBA" id="ARBA00005879"/>
    </source>
</evidence>
<dbReference type="GO" id="GO:0032259">
    <property type="term" value="P:methylation"/>
    <property type="evidence" value="ECO:0007669"/>
    <property type="project" value="UniProtKB-KW"/>
</dbReference>
<dbReference type="InterPro" id="IPR012382">
    <property type="entry name" value="CobI/CbiL"/>
</dbReference>
<dbReference type="Gene3D" id="3.40.1010.10">
    <property type="entry name" value="Cobalt-precorrin-4 Transmethylase, Domain 1"/>
    <property type="match status" value="1"/>
</dbReference>
<dbReference type="InterPro" id="IPR006364">
    <property type="entry name" value="CobI/CbiL/CobIJ_dom"/>
</dbReference>
<keyword evidence="11" id="KW-1185">Reference proteome</keyword>
<feature type="domain" description="Tetrapyrrole methylase" evidence="9">
    <location>
        <begin position="5"/>
        <end position="216"/>
    </location>
</feature>
<evidence type="ECO:0000259" key="9">
    <source>
        <dbReference type="Pfam" id="PF00590"/>
    </source>
</evidence>
<evidence type="ECO:0000256" key="7">
    <source>
        <dbReference type="PIRNR" id="PIRNR036427"/>
    </source>
</evidence>
<dbReference type="InterPro" id="IPR000878">
    <property type="entry name" value="4pyrrol_Mease"/>
</dbReference>
<dbReference type="PROSITE" id="PS00840">
    <property type="entry name" value="SUMT_2"/>
    <property type="match status" value="1"/>
</dbReference>
<dbReference type="CDD" id="cd11645">
    <property type="entry name" value="Precorrin_2_C20_MT"/>
    <property type="match status" value="1"/>
</dbReference>
<dbReference type="Proteomes" id="UP001595593">
    <property type="component" value="Unassembled WGS sequence"/>
</dbReference>
<gene>
    <name evidence="10" type="ORF">ACFOD4_00725</name>
</gene>
<dbReference type="InterPro" id="IPR035996">
    <property type="entry name" value="4pyrrol_Methylase_sf"/>
</dbReference>
<keyword evidence="6" id="KW-0949">S-adenosyl-L-methionine</keyword>
<keyword evidence="4 8" id="KW-0489">Methyltransferase</keyword>
<protein>
    <submittedName>
        <fullName evidence="10">Precorrin-2 C(20)-methyltransferase</fullName>
        <ecNumber evidence="10">2.1.1.130</ecNumber>
    </submittedName>
</protein>
<dbReference type="PANTHER" id="PTHR43467:SF2">
    <property type="entry name" value="COBALT-PRECORRIN-2 C(20)-METHYLTRANSFERASE"/>
    <property type="match status" value="1"/>
</dbReference>
<reference evidence="11" key="1">
    <citation type="journal article" date="2019" name="Int. J. Syst. Evol. Microbiol.">
        <title>The Global Catalogue of Microorganisms (GCM) 10K type strain sequencing project: providing services to taxonomists for standard genome sequencing and annotation.</title>
        <authorList>
            <consortium name="The Broad Institute Genomics Platform"/>
            <consortium name="The Broad Institute Genome Sequencing Center for Infectious Disease"/>
            <person name="Wu L."/>
            <person name="Ma J."/>
        </authorList>
    </citation>
    <scope>NUCLEOTIDE SEQUENCE [LARGE SCALE GENOMIC DNA]</scope>
    <source>
        <strain evidence="11">KCTC 52094</strain>
    </source>
</reference>
<evidence type="ECO:0000256" key="5">
    <source>
        <dbReference type="ARBA" id="ARBA00022679"/>
    </source>
</evidence>
<dbReference type="RefSeq" id="WP_379592568.1">
    <property type="nucleotide sequence ID" value="NZ_JBHRTN010000002.1"/>
</dbReference>
<dbReference type="SUPFAM" id="SSF53790">
    <property type="entry name" value="Tetrapyrrole methylase"/>
    <property type="match status" value="1"/>
</dbReference>
<dbReference type="PANTHER" id="PTHR43467">
    <property type="entry name" value="COBALT-PRECORRIN-2 C(20)-METHYLTRANSFERASE"/>
    <property type="match status" value="1"/>
</dbReference>
<dbReference type="InterPro" id="IPR014776">
    <property type="entry name" value="4pyrrole_Mease_sub2"/>
</dbReference>
<sequence>MRAVFHIIGVGPGDPELVTLRAARILGTAAVFAAFAKRGRAGNARTIATPHLNPAGKELRFDYPYTTDMPVQDPRYSEAMSAFYDSCAIAIATHLDAGSDVVLLCEGDPFLYGSAMYLFDRLRNTHRVEVTPGITAMAGCWSRAGAPMVHGDDILTVLPATLPAEALADALRLGQAAVVMKLGRNLPKLRAVLDELGLTERAIYAERGTMPEEQILPLIQRDNSPAPYFALVLIPGRRGVR</sequence>
<dbReference type="EC" id="2.1.1.130" evidence="10"/>
<comment type="pathway">
    <text evidence="1">Cofactor biosynthesis; adenosylcobalamin biosynthesis.</text>
</comment>
<evidence type="ECO:0000256" key="6">
    <source>
        <dbReference type="ARBA" id="ARBA00022691"/>
    </source>
</evidence>
<organism evidence="10 11">
    <name type="scientific">Teichococcus globiformis</name>
    <dbReference type="NCBI Taxonomy" id="2307229"/>
    <lineage>
        <taxon>Bacteria</taxon>
        <taxon>Pseudomonadati</taxon>
        <taxon>Pseudomonadota</taxon>
        <taxon>Alphaproteobacteria</taxon>
        <taxon>Acetobacterales</taxon>
        <taxon>Roseomonadaceae</taxon>
        <taxon>Roseomonas</taxon>
    </lineage>
</organism>
<evidence type="ECO:0000256" key="3">
    <source>
        <dbReference type="ARBA" id="ARBA00022573"/>
    </source>
</evidence>
<proteinExistence type="inferred from homology"/>
<accession>A0ABV7FZ81</accession>
<evidence type="ECO:0000313" key="10">
    <source>
        <dbReference type="EMBL" id="MFC3123567.1"/>
    </source>
</evidence>
<evidence type="ECO:0000256" key="8">
    <source>
        <dbReference type="RuleBase" id="RU003960"/>
    </source>
</evidence>
<evidence type="ECO:0000256" key="4">
    <source>
        <dbReference type="ARBA" id="ARBA00022603"/>
    </source>
</evidence>
<evidence type="ECO:0000256" key="1">
    <source>
        <dbReference type="ARBA" id="ARBA00004953"/>
    </source>
</evidence>
<dbReference type="InterPro" id="IPR014777">
    <property type="entry name" value="4pyrrole_Mease_sub1"/>
</dbReference>
<evidence type="ECO:0000313" key="11">
    <source>
        <dbReference type="Proteomes" id="UP001595593"/>
    </source>
</evidence>
<comment type="similarity">
    <text evidence="2 7 8">Belongs to the precorrin methyltransferase family.</text>
</comment>
<dbReference type="PIRSF" id="PIRSF036427">
    <property type="entry name" value="Precrrn-2_mtase"/>
    <property type="match status" value="1"/>
</dbReference>
<comment type="caution">
    <text evidence="10">The sequence shown here is derived from an EMBL/GenBank/DDBJ whole genome shotgun (WGS) entry which is preliminary data.</text>
</comment>
<dbReference type="Gene3D" id="3.30.950.10">
    <property type="entry name" value="Methyltransferase, Cobalt-precorrin-4 Transmethylase, Domain 2"/>
    <property type="match status" value="1"/>
</dbReference>
<dbReference type="EMBL" id="JBHRTN010000002">
    <property type="protein sequence ID" value="MFC3123567.1"/>
    <property type="molecule type" value="Genomic_DNA"/>
</dbReference>
<keyword evidence="5 8" id="KW-0808">Transferase</keyword>
<dbReference type="NCBIfam" id="NF004647">
    <property type="entry name" value="PRK05990.1"/>
    <property type="match status" value="1"/>
</dbReference>
<dbReference type="InterPro" id="IPR003043">
    <property type="entry name" value="Uropor_MeTrfase_CS"/>
</dbReference>
<keyword evidence="3" id="KW-0169">Cobalamin biosynthesis</keyword>
<dbReference type="Pfam" id="PF00590">
    <property type="entry name" value="TP_methylase"/>
    <property type="match status" value="1"/>
</dbReference>
<name>A0ABV7FZ81_9PROT</name>
<dbReference type="NCBIfam" id="TIGR01467">
    <property type="entry name" value="cobI_cbiL"/>
    <property type="match status" value="1"/>
</dbReference>
<dbReference type="GO" id="GO:0030788">
    <property type="term" value="F:precorrin-2 C20-methyltransferase activity"/>
    <property type="evidence" value="ECO:0007669"/>
    <property type="project" value="UniProtKB-EC"/>
</dbReference>